<dbReference type="EMBL" id="JAAXOY010000131">
    <property type="protein sequence ID" value="NKY39319.1"/>
    <property type="molecule type" value="Genomic_DNA"/>
</dbReference>
<dbReference type="Proteomes" id="UP000777774">
    <property type="component" value="Unassembled WGS sequence"/>
</dbReference>
<reference evidence="2 3" key="1">
    <citation type="submission" date="2020-04" db="EMBL/GenBank/DDBJ databases">
        <title>MicrobeNet Type strains.</title>
        <authorList>
            <person name="Nicholson A.C."/>
        </authorList>
    </citation>
    <scope>NUCLEOTIDE SEQUENCE [LARGE SCALE GENOMIC DNA]</scope>
    <source>
        <strain evidence="2 3">ATCC BAA-787</strain>
    </source>
</reference>
<name>A0ABX1JZG5_9CELL</name>
<protein>
    <recommendedName>
        <fullName evidence="1">Antitoxin FitA-like ribbon-helix-helix domain-containing protein</fullName>
    </recommendedName>
</protein>
<evidence type="ECO:0000313" key="3">
    <source>
        <dbReference type="Proteomes" id="UP000777774"/>
    </source>
</evidence>
<evidence type="ECO:0000313" key="2">
    <source>
        <dbReference type="EMBL" id="NKY39319.1"/>
    </source>
</evidence>
<dbReference type="RefSeq" id="WP_168678442.1">
    <property type="nucleotide sequence ID" value="NZ_JAAXOY010000131.1"/>
</dbReference>
<accession>A0ABX1JZG5</accession>
<organism evidence="2 3">
    <name type="scientific">Cellulomonas septica</name>
    <dbReference type="NCBI Taxonomy" id="285080"/>
    <lineage>
        <taxon>Bacteria</taxon>
        <taxon>Bacillati</taxon>
        <taxon>Actinomycetota</taxon>
        <taxon>Actinomycetes</taxon>
        <taxon>Micrococcales</taxon>
        <taxon>Cellulomonadaceae</taxon>
        <taxon>Cellulomonas</taxon>
    </lineage>
</organism>
<dbReference type="SUPFAM" id="SSF47598">
    <property type="entry name" value="Ribbon-helix-helix"/>
    <property type="match status" value="1"/>
</dbReference>
<keyword evidence="3" id="KW-1185">Reference proteome</keyword>
<sequence>MVALQIRDVPDEVRDALAERARQEGQSLQAYLLRVVLREASFARNQALVAGLAGWTSGTGVTGDDVLGALTSGRPDAAAR</sequence>
<gene>
    <name evidence="2" type="ORF">HGA02_07180</name>
</gene>
<proteinExistence type="predicted"/>
<comment type="caution">
    <text evidence="2">The sequence shown here is derived from an EMBL/GenBank/DDBJ whole genome shotgun (WGS) entry which is preliminary data.</text>
</comment>
<feature type="domain" description="Antitoxin FitA-like ribbon-helix-helix" evidence="1">
    <location>
        <begin position="4"/>
        <end position="40"/>
    </location>
</feature>
<dbReference type="InterPro" id="IPR010985">
    <property type="entry name" value="Ribbon_hlx_hlx"/>
</dbReference>
<evidence type="ECO:0000259" key="1">
    <source>
        <dbReference type="Pfam" id="PF22513"/>
    </source>
</evidence>
<dbReference type="InterPro" id="IPR053853">
    <property type="entry name" value="FitA-like_RHH"/>
</dbReference>
<dbReference type="Pfam" id="PF22513">
    <property type="entry name" value="FitA-like_RHH"/>
    <property type="match status" value="1"/>
</dbReference>